<dbReference type="PIRSF" id="PIRSF001369">
    <property type="entry name" value="Citrate_synth"/>
    <property type="match status" value="1"/>
</dbReference>
<dbReference type="AlphaFoldDB" id="A0A1B7JZ18"/>
<dbReference type="PROSITE" id="PS00480">
    <property type="entry name" value="CITRATE_SYNTHASE"/>
    <property type="match status" value="1"/>
</dbReference>
<sequence length="428" mass="48090">MAGNKAKLTTVGTGEIELDILEPTLGQDVIDVRTLGSKGYFTYDPGFTSTASCESKITYIDGDAGILLHRGYPIDQLATNASYLEVCYILLYGEAPTQKEYDTFKQTVTRHTMIHEQITRMLNGFRRDSHPMAVLCGVTGALAAFYHDALDVNNPRHREITAYRLLSKMPTVAAMCYKYSIGQPFVYPRNDLSYAGNFLHMMFSTPCEEYVVNPVLERAMDRILILHADHEQNASTSTVRTAGSSGANPFACIAAGIASLWGPAHGGANEACLRMLEEIQTVEHIPAFIERAKDKNDSFRLMGFGHRVYKSHDPRATVMRETCHEVLKELNLNDGLLEVAMELERIALNDPYFIEKKLYPNVDFYSGIILKAMGIPSTMFTVIFAIARTIGWIAHWNEMHDDGLKIARPRQLYTGYDKREFESKSEKK</sequence>
<dbReference type="GO" id="GO:0006099">
    <property type="term" value="P:tricarboxylic acid cycle"/>
    <property type="evidence" value="ECO:0007669"/>
    <property type="project" value="UniProtKB-UniRule"/>
</dbReference>
<evidence type="ECO:0000256" key="10">
    <source>
        <dbReference type="RuleBase" id="RU003406"/>
    </source>
</evidence>
<evidence type="ECO:0000256" key="5">
    <source>
        <dbReference type="ARBA" id="ARBA00049288"/>
    </source>
</evidence>
<keyword evidence="4 7" id="KW-0808">Transferase</keyword>
<dbReference type="NCBIfam" id="TIGR01798">
    <property type="entry name" value="cit_synth_I"/>
    <property type="match status" value="1"/>
</dbReference>
<dbReference type="SUPFAM" id="SSF48256">
    <property type="entry name" value="Citrate synthase"/>
    <property type="match status" value="1"/>
</dbReference>
<keyword evidence="3 9" id="KW-0816">Tricarboxylic acid cycle</keyword>
<dbReference type="CDD" id="cd06114">
    <property type="entry name" value="EcCS_like"/>
    <property type="match status" value="1"/>
</dbReference>
<dbReference type="InterPro" id="IPR002020">
    <property type="entry name" value="Citrate_synthase"/>
</dbReference>
<dbReference type="InterPro" id="IPR019810">
    <property type="entry name" value="Citrate_synthase_AS"/>
</dbReference>
<feature type="active site" evidence="8">
    <location>
        <position position="363"/>
    </location>
</feature>
<dbReference type="InterPro" id="IPR016142">
    <property type="entry name" value="Citrate_synth-like_lrg_a-sub"/>
</dbReference>
<dbReference type="Pfam" id="PF00285">
    <property type="entry name" value="Citrate_synt"/>
    <property type="match status" value="1"/>
</dbReference>
<dbReference type="Gene3D" id="2.20.28.60">
    <property type="match status" value="1"/>
</dbReference>
<dbReference type="Gene3D" id="1.10.580.10">
    <property type="entry name" value="Citrate Synthase, domain 1"/>
    <property type="match status" value="1"/>
</dbReference>
<evidence type="ECO:0000313" key="12">
    <source>
        <dbReference type="Proteomes" id="UP000078224"/>
    </source>
</evidence>
<dbReference type="Proteomes" id="UP000078224">
    <property type="component" value="Unassembled WGS sequence"/>
</dbReference>
<dbReference type="GO" id="GO:0036440">
    <property type="term" value="F:citrate synthase activity"/>
    <property type="evidence" value="ECO:0007669"/>
    <property type="project" value="UniProtKB-EC"/>
</dbReference>
<dbReference type="InterPro" id="IPR024176">
    <property type="entry name" value="Citrate_synthase_bac-typ"/>
</dbReference>
<evidence type="ECO:0000256" key="9">
    <source>
        <dbReference type="RuleBase" id="RU003370"/>
    </source>
</evidence>
<dbReference type="NCBIfam" id="NF004126">
    <property type="entry name" value="PRK05614.1"/>
    <property type="match status" value="1"/>
</dbReference>
<evidence type="ECO:0000256" key="7">
    <source>
        <dbReference type="PIRNR" id="PIRNR001369"/>
    </source>
</evidence>
<reference evidence="11 12" key="1">
    <citation type="submission" date="2016-04" db="EMBL/GenBank/DDBJ databases">
        <title>ATOL: Assembling a taxonomically balanced genome-scale reconstruction of the evolutionary history of the Enterobacteriaceae.</title>
        <authorList>
            <person name="Plunkett G.III."/>
            <person name="Neeno-Eckwall E.C."/>
            <person name="Glasner J.D."/>
            <person name="Perna N.T."/>
        </authorList>
    </citation>
    <scope>NUCLEOTIDE SEQUENCE [LARGE SCALE GENOMIC DNA]</scope>
    <source>
        <strain evidence="11 12">ATCC 35613</strain>
    </source>
</reference>
<organism evidence="11 12">
    <name type="scientific">Providencia heimbachae ATCC 35613</name>
    <dbReference type="NCBI Taxonomy" id="1354272"/>
    <lineage>
        <taxon>Bacteria</taxon>
        <taxon>Pseudomonadati</taxon>
        <taxon>Pseudomonadota</taxon>
        <taxon>Gammaproteobacteria</taxon>
        <taxon>Enterobacterales</taxon>
        <taxon>Morganellaceae</taxon>
        <taxon>Providencia</taxon>
    </lineage>
</organism>
<evidence type="ECO:0000256" key="1">
    <source>
        <dbReference type="ARBA" id="ARBA00004751"/>
    </source>
</evidence>
<accession>A0A1B7JZ18</accession>
<gene>
    <name evidence="11" type="ORF">M998_1145</name>
</gene>
<keyword evidence="11" id="KW-0012">Acyltransferase</keyword>
<dbReference type="Gene3D" id="1.10.230.10">
    <property type="entry name" value="Cytochrome P450-Terp, domain 2"/>
    <property type="match status" value="1"/>
</dbReference>
<evidence type="ECO:0000313" key="11">
    <source>
        <dbReference type="EMBL" id="OAT53159.1"/>
    </source>
</evidence>
<dbReference type="FunFam" id="1.10.230.10:FF:000002">
    <property type="entry name" value="Citrate synthase"/>
    <property type="match status" value="1"/>
</dbReference>
<feature type="active site" evidence="8">
    <location>
        <position position="306"/>
    </location>
</feature>
<comment type="pathway">
    <text evidence="1 9">Carbohydrate metabolism; tricarboxylic acid cycle; isocitrate from oxaloacetate: step 1/2.</text>
</comment>
<proteinExistence type="inferred from homology"/>
<dbReference type="GO" id="GO:0005737">
    <property type="term" value="C:cytoplasm"/>
    <property type="evidence" value="ECO:0007669"/>
    <property type="project" value="InterPro"/>
</dbReference>
<dbReference type="InterPro" id="IPR036969">
    <property type="entry name" value="Citrate_synthase_sf"/>
</dbReference>
<dbReference type="PANTHER" id="PTHR42871:SF1">
    <property type="entry name" value="CITRATE SYNTHASE"/>
    <property type="match status" value="1"/>
</dbReference>
<dbReference type="PATRIC" id="fig|1354272.4.peg.1167"/>
<dbReference type="UniPathway" id="UPA00223">
    <property type="reaction ID" value="UER00717"/>
</dbReference>
<dbReference type="EMBL" id="LXEW01000017">
    <property type="protein sequence ID" value="OAT53159.1"/>
    <property type="molecule type" value="Genomic_DNA"/>
</dbReference>
<dbReference type="RefSeq" id="WP_068907991.1">
    <property type="nucleotide sequence ID" value="NZ_LXEW01000017.1"/>
</dbReference>
<keyword evidence="12" id="KW-1185">Reference proteome</keyword>
<dbReference type="PANTHER" id="PTHR42871">
    <property type="entry name" value="CITRATE SYNTHASE"/>
    <property type="match status" value="1"/>
</dbReference>
<dbReference type="InterPro" id="IPR016143">
    <property type="entry name" value="Citrate_synth-like_sm_a-sub"/>
</dbReference>
<comment type="similarity">
    <text evidence="2 7 10">Belongs to the citrate synthase family.</text>
</comment>
<dbReference type="InterPro" id="IPR010953">
    <property type="entry name" value="Citrate_synthase_typ-I"/>
</dbReference>
<evidence type="ECO:0000256" key="4">
    <source>
        <dbReference type="ARBA" id="ARBA00022679"/>
    </source>
</evidence>
<name>A0A1B7JZ18_9GAMM</name>
<evidence type="ECO:0000256" key="3">
    <source>
        <dbReference type="ARBA" id="ARBA00022532"/>
    </source>
</evidence>
<evidence type="ECO:0000256" key="2">
    <source>
        <dbReference type="ARBA" id="ARBA00010566"/>
    </source>
</evidence>
<comment type="caution">
    <text evidence="11">The sequence shown here is derived from an EMBL/GenBank/DDBJ whole genome shotgun (WGS) entry which is preliminary data.</text>
</comment>
<comment type="catalytic activity">
    <reaction evidence="5 9">
        <text>oxaloacetate + acetyl-CoA + H2O = citrate + CoA + H(+)</text>
        <dbReference type="Rhea" id="RHEA:16845"/>
        <dbReference type="ChEBI" id="CHEBI:15377"/>
        <dbReference type="ChEBI" id="CHEBI:15378"/>
        <dbReference type="ChEBI" id="CHEBI:16452"/>
        <dbReference type="ChEBI" id="CHEBI:16947"/>
        <dbReference type="ChEBI" id="CHEBI:57287"/>
        <dbReference type="ChEBI" id="CHEBI:57288"/>
        <dbReference type="EC" id="2.3.3.16"/>
    </reaction>
</comment>
<dbReference type="OrthoDB" id="9800864at2"/>
<evidence type="ECO:0000256" key="6">
    <source>
        <dbReference type="NCBIfam" id="TIGR01798"/>
    </source>
</evidence>
<protein>
    <recommendedName>
        <fullName evidence="6 7">Citrate synthase</fullName>
    </recommendedName>
</protein>
<dbReference type="PRINTS" id="PR00143">
    <property type="entry name" value="CITRTSNTHASE"/>
</dbReference>
<evidence type="ECO:0000256" key="8">
    <source>
        <dbReference type="PIRSR" id="PIRSR001369-1"/>
    </source>
</evidence>